<gene>
    <name evidence="22" type="ORF">DPX39_080012100</name>
</gene>
<evidence type="ECO:0000256" key="9">
    <source>
        <dbReference type="ARBA" id="ARBA00022792"/>
    </source>
</evidence>
<dbReference type="Pfam" id="PF21162">
    <property type="entry name" value="ETFQO_UQ-bd"/>
    <property type="match status" value="1"/>
</dbReference>
<protein>
    <recommendedName>
        <fullName evidence="20">Electron transfer flavoprotein-ubiquinone oxidoreductase</fullName>
        <shortName evidence="20">ETF-QO</shortName>
        <ecNumber evidence="20">1.5.5.1</ecNumber>
    </recommendedName>
</protein>
<reference evidence="22" key="1">
    <citation type="submission" date="2018-09" db="EMBL/GenBank/DDBJ databases">
        <title>whole genome sequence of T. equiperdum IVM-t1 strain.</title>
        <authorList>
            <person name="Suganuma K."/>
        </authorList>
    </citation>
    <scope>NUCLEOTIDE SEQUENCE [LARGE SCALE GENOMIC DNA]</scope>
    <source>
        <strain evidence="22">IVM-t1</strain>
    </source>
</reference>
<feature type="domain" description="4Fe-4S ferredoxin-type" evidence="21">
    <location>
        <begin position="523"/>
        <end position="552"/>
    </location>
</feature>
<evidence type="ECO:0000256" key="5">
    <source>
        <dbReference type="ARBA" id="ARBA00022448"/>
    </source>
</evidence>
<evidence type="ECO:0000256" key="3">
    <source>
        <dbReference type="ARBA" id="ARBA00004273"/>
    </source>
</evidence>
<dbReference type="InterPro" id="IPR036188">
    <property type="entry name" value="FAD/NAD-bd_sf"/>
</dbReference>
<dbReference type="SUPFAM" id="SSF51905">
    <property type="entry name" value="FAD/NAD(P)-binding domain"/>
    <property type="match status" value="1"/>
</dbReference>
<dbReference type="GO" id="GO:0004174">
    <property type="term" value="F:electron-transferring-flavoprotein dehydrogenase activity"/>
    <property type="evidence" value="ECO:0007669"/>
    <property type="project" value="UniProtKB-UniRule"/>
</dbReference>
<sequence length="564" mass="62395">MFRRTSCCFCAVAERVIEEFDVVVVGGGPAGLATAIRLKQLGGVAGDDFRVALVEKGSEIGAHTISGACVNMRSLDELIPDWEVATDLPTLTTVTSDNFYYLRDQKRSFRSPIIPPTLQNHNARIMSLGSLCRWLSERATELGVEVYSGFAAARPVLNSSMTAVEGVQLNDVGINKKGEKTERYDPGMIFRAKQTVFAEGCRGSCTKQLEKIFNLRGKQNFQTYGLGVKEVWEVPEGNHRPGSVSHTIGWPLTDKGHDNTYGGSFLYHYGDGLVSLGFVVGLDYKNPHIRPYMEFQKWKTHELVTSQLRGGRPLHYGARTLVEGGLVSLPQLHFPGGVLVGDCAGFLNLPKIKGTHTAMKSGMLAAEAVYADAFVSGREKLVHVDCKSYQERFRESWLYEELYQVRNVRQTFARHFLLGVLYTGVTTLLTRGAEPWTLRHHQPDHKSLKPAASCVQIEYPKPDGEITFDLLTNLNLSGTDHNADQPAHLQLHDASVPIDVNLSLYDGPEGKYCPAKVYEFVDGKLVINAQNCLHCKACDIKDPTQNIDWTVPEGGGGPNYNSQM</sequence>
<evidence type="ECO:0000256" key="11">
    <source>
        <dbReference type="ARBA" id="ARBA00022946"/>
    </source>
</evidence>
<evidence type="ECO:0000256" key="19">
    <source>
        <dbReference type="ARBA" id="ARBA00023136"/>
    </source>
</evidence>
<name>A0A3L6L622_9TRYP</name>
<keyword evidence="17 20" id="KW-0830">Ubiquinone</keyword>
<comment type="function">
    <text evidence="2 20">Accepts electrons from ETF and reduces ubiquinone.</text>
</comment>
<dbReference type="PANTHER" id="PTHR10617">
    <property type="entry name" value="ELECTRON TRANSFER FLAVOPROTEIN-UBIQUINONE OXIDOREDUCTASE"/>
    <property type="match status" value="1"/>
</dbReference>
<keyword evidence="7 20" id="KW-0285">Flavoprotein</keyword>
<dbReference type="Gene3D" id="3.50.50.60">
    <property type="entry name" value="FAD/NAD(P)-binding domain"/>
    <property type="match status" value="1"/>
</dbReference>
<dbReference type="GO" id="GO:0005743">
    <property type="term" value="C:mitochondrial inner membrane"/>
    <property type="evidence" value="ECO:0007669"/>
    <property type="project" value="UniProtKB-SubCell"/>
</dbReference>
<dbReference type="Gene3D" id="3.30.9.90">
    <property type="match status" value="1"/>
</dbReference>
<evidence type="ECO:0000256" key="6">
    <source>
        <dbReference type="ARBA" id="ARBA00022553"/>
    </source>
</evidence>
<evidence type="ECO:0000256" key="2">
    <source>
        <dbReference type="ARBA" id="ARBA00002819"/>
    </source>
</evidence>
<proteinExistence type="predicted"/>
<comment type="subcellular location">
    <subcellularLocation>
        <location evidence="3">Mitochondrion inner membrane</location>
    </subcellularLocation>
</comment>
<dbReference type="InterPro" id="IPR017896">
    <property type="entry name" value="4Fe4S_Fe-S-bd"/>
</dbReference>
<accession>A0A3L6L622</accession>
<dbReference type="GO" id="GO:0051539">
    <property type="term" value="F:4 iron, 4 sulfur cluster binding"/>
    <property type="evidence" value="ECO:0007669"/>
    <property type="project" value="UniProtKB-UniRule"/>
</dbReference>
<comment type="cofactor">
    <cofactor evidence="1 20">
        <name>FAD</name>
        <dbReference type="ChEBI" id="CHEBI:57692"/>
    </cofactor>
</comment>
<evidence type="ECO:0000256" key="10">
    <source>
        <dbReference type="ARBA" id="ARBA00022827"/>
    </source>
</evidence>
<dbReference type="PRINTS" id="PR00411">
    <property type="entry name" value="PNDRDTASEI"/>
</dbReference>
<dbReference type="Proteomes" id="UP000266743">
    <property type="component" value="Chromosome 8"/>
</dbReference>
<evidence type="ECO:0000256" key="15">
    <source>
        <dbReference type="ARBA" id="ARBA00023004"/>
    </source>
</evidence>
<dbReference type="InterPro" id="IPR007859">
    <property type="entry name" value="ETF-QO/FixX_C"/>
</dbReference>
<keyword evidence="19" id="KW-0472">Membrane</keyword>
<keyword evidence="16 20" id="KW-0411">Iron-sulfur</keyword>
<dbReference type="SUPFAM" id="SSF54373">
    <property type="entry name" value="FAD-linked reductases, C-terminal domain"/>
    <property type="match status" value="1"/>
</dbReference>
<dbReference type="AlphaFoldDB" id="A0A3L6L622"/>
<keyword evidence="11" id="KW-0809">Transit peptide</keyword>
<dbReference type="InterPro" id="IPR040156">
    <property type="entry name" value="ETF-QO"/>
</dbReference>
<keyword evidence="15 20" id="KW-0408">Iron</keyword>
<keyword evidence="5 20" id="KW-0813">Transport</keyword>
<keyword evidence="12 20" id="KW-0249">Electron transport</keyword>
<evidence type="ECO:0000256" key="16">
    <source>
        <dbReference type="ARBA" id="ARBA00023014"/>
    </source>
</evidence>
<keyword evidence="13" id="KW-0007">Acetylation</keyword>
<evidence type="ECO:0000256" key="18">
    <source>
        <dbReference type="ARBA" id="ARBA00023128"/>
    </source>
</evidence>
<dbReference type="EC" id="1.5.5.1" evidence="20"/>
<dbReference type="Gene3D" id="3.30.70.20">
    <property type="match status" value="1"/>
</dbReference>
<evidence type="ECO:0000259" key="21">
    <source>
        <dbReference type="PROSITE" id="PS51379"/>
    </source>
</evidence>
<evidence type="ECO:0000256" key="4">
    <source>
        <dbReference type="ARBA" id="ARBA00011245"/>
    </source>
</evidence>
<keyword evidence="14 20" id="KW-0560">Oxidoreductase</keyword>
<evidence type="ECO:0000256" key="14">
    <source>
        <dbReference type="ARBA" id="ARBA00023002"/>
    </source>
</evidence>
<dbReference type="InterPro" id="IPR049398">
    <property type="entry name" value="ETF-QO/FixC_UQ-bd"/>
</dbReference>
<evidence type="ECO:0000256" key="17">
    <source>
        <dbReference type="ARBA" id="ARBA00023075"/>
    </source>
</evidence>
<dbReference type="Pfam" id="PF13450">
    <property type="entry name" value="NAD_binding_8"/>
    <property type="match status" value="1"/>
</dbReference>
<evidence type="ECO:0000256" key="7">
    <source>
        <dbReference type="ARBA" id="ARBA00022630"/>
    </source>
</evidence>
<evidence type="ECO:0000256" key="20">
    <source>
        <dbReference type="RuleBase" id="RU366068"/>
    </source>
</evidence>
<comment type="catalytic activity">
    <reaction evidence="20">
        <text>a ubiquinone + reduced [electron-transfer flavoprotein] = a ubiquinol + oxidized [electron-transfer flavoprotein] + H(+)</text>
        <dbReference type="Rhea" id="RHEA:24052"/>
        <dbReference type="Rhea" id="RHEA-COMP:9565"/>
        <dbReference type="Rhea" id="RHEA-COMP:9566"/>
        <dbReference type="Rhea" id="RHEA-COMP:10685"/>
        <dbReference type="Rhea" id="RHEA-COMP:10686"/>
        <dbReference type="ChEBI" id="CHEBI:15378"/>
        <dbReference type="ChEBI" id="CHEBI:16389"/>
        <dbReference type="ChEBI" id="CHEBI:17976"/>
        <dbReference type="ChEBI" id="CHEBI:57692"/>
        <dbReference type="ChEBI" id="CHEBI:58307"/>
        <dbReference type="EC" id="1.5.5.1"/>
    </reaction>
</comment>
<comment type="cofactor">
    <cofactor evidence="20">
        <name>[4Fe-4S] cluster</name>
        <dbReference type="ChEBI" id="CHEBI:49883"/>
    </cofactor>
    <text evidence="20">Binds 1 [4Fe-4S] cluster.</text>
</comment>
<evidence type="ECO:0000256" key="8">
    <source>
        <dbReference type="ARBA" id="ARBA00022723"/>
    </source>
</evidence>
<dbReference type="FunFam" id="3.30.70.20:FF:000088">
    <property type="entry name" value="Electron transfer flavoprotein-ubiquinone oxidoreductase, mitochondrial"/>
    <property type="match status" value="1"/>
</dbReference>
<keyword evidence="18" id="KW-0496">Mitochondrion</keyword>
<evidence type="ECO:0000256" key="12">
    <source>
        <dbReference type="ARBA" id="ARBA00022982"/>
    </source>
</evidence>
<dbReference type="SUPFAM" id="SSF54862">
    <property type="entry name" value="4Fe-4S ferredoxins"/>
    <property type="match status" value="1"/>
</dbReference>
<dbReference type="Pfam" id="PF05187">
    <property type="entry name" value="Fer4_ETF_QO"/>
    <property type="match status" value="1"/>
</dbReference>
<organism evidence="22">
    <name type="scientific">Trypanosoma brucei equiperdum</name>
    <dbReference type="NCBI Taxonomy" id="630700"/>
    <lineage>
        <taxon>Eukaryota</taxon>
        <taxon>Discoba</taxon>
        <taxon>Euglenozoa</taxon>
        <taxon>Kinetoplastea</taxon>
        <taxon>Metakinetoplastina</taxon>
        <taxon>Trypanosomatida</taxon>
        <taxon>Trypanosomatidae</taxon>
        <taxon>Trypanosoma</taxon>
    </lineage>
</organism>
<dbReference type="EMBL" id="QSBY01000008">
    <property type="protein sequence ID" value="RHW71001.1"/>
    <property type="molecule type" value="Genomic_DNA"/>
</dbReference>
<keyword evidence="9" id="KW-0999">Mitochondrion inner membrane</keyword>
<dbReference type="PROSITE" id="PS51379">
    <property type="entry name" value="4FE4S_FER_2"/>
    <property type="match status" value="1"/>
</dbReference>
<comment type="subunit">
    <text evidence="4">Monomer.</text>
</comment>
<evidence type="ECO:0000313" key="22">
    <source>
        <dbReference type="EMBL" id="RHW71001.1"/>
    </source>
</evidence>
<evidence type="ECO:0000256" key="13">
    <source>
        <dbReference type="ARBA" id="ARBA00022990"/>
    </source>
</evidence>
<keyword evidence="8 20" id="KW-0479">Metal-binding</keyword>
<keyword evidence="6" id="KW-0597">Phosphoprotein</keyword>
<keyword evidence="10 20" id="KW-0274">FAD</keyword>
<dbReference type="GO" id="GO:0046872">
    <property type="term" value="F:metal ion binding"/>
    <property type="evidence" value="ECO:0007669"/>
    <property type="project" value="UniProtKB-KW"/>
</dbReference>
<evidence type="ECO:0000256" key="1">
    <source>
        <dbReference type="ARBA" id="ARBA00001974"/>
    </source>
</evidence>
<dbReference type="PANTHER" id="PTHR10617:SF107">
    <property type="entry name" value="ELECTRON TRANSFER FLAVOPROTEIN-UBIQUINONE OXIDOREDUCTASE, MITOCHONDRIAL"/>
    <property type="match status" value="1"/>
</dbReference>
<comment type="caution">
    <text evidence="22">The sequence shown here is derived from an EMBL/GenBank/DDBJ whole genome shotgun (WGS) entry which is preliminary data.</text>
</comment>